<proteinExistence type="predicted"/>
<dbReference type="EMBL" id="BNCO01000050">
    <property type="protein sequence ID" value="GIL62347.1"/>
    <property type="molecule type" value="Genomic_DNA"/>
</dbReference>
<protein>
    <submittedName>
        <fullName evidence="1">Uncharacterized protein</fullName>
    </submittedName>
</protein>
<evidence type="ECO:0000313" key="1">
    <source>
        <dbReference type="EMBL" id="GIL62347.1"/>
    </source>
</evidence>
<dbReference type="AlphaFoldDB" id="A0A8J4BJB4"/>
<organism evidence="1 2">
    <name type="scientific">Volvox africanus</name>
    <dbReference type="NCBI Taxonomy" id="51714"/>
    <lineage>
        <taxon>Eukaryota</taxon>
        <taxon>Viridiplantae</taxon>
        <taxon>Chlorophyta</taxon>
        <taxon>core chlorophytes</taxon>
        <taxon>Chlorophyceae</taxon>
        <taxon>CS clade</taxon>
        <taxon>Chlamydomonadales</taxon>
        <taxon>Volvocaceae</taxon>
        <taxon>Volvox</taxon>
    </lineage>
</organism>
<sequence length="511" mass="57386">MVASRTVYTLKFKLPWHFHSLHNIIAVRAKAHFYLTIKTVLTFLALNALFGLATATVRETEAKVENLQPLVVHPYCRCNEDICQPYVRGIVDITAILRTAAGLPEGACVFNPAISRLAGNIFCVFARVYIARSTERRCIPGQLDRPPFMDAWNGTLANLLAVIRLRGGRQSGNVTASVLGHRYLNEFNYEDGRLFHDQRGRLFLYLSLPFGKYGGARASVNTVFRVLITCRRTPGPNKCDPHLGPPRLLRYDRSIAWDKNWVPWNGTNMMSYSHYGPFGPHSVFNWSTYRDPVPHARFYSMSNQTFFSAFSKTFGRLMHLSGGTPAILEPSLTTYLAVGHMRVHPGCLHPESIPGLDKVLGTGIRVNCGHMLTLDSQVKGSIPFRTFMYRGPDGNMTKHYHVDYGLFLYRFTAAPPYTVTHISHGFLPPSEGHFGIVFPSGLERFGPFGEDYAIAYGDADQVARLMLMTQSDVEKLLVPLLLMEKRISGFSVCTLPFADNVPAPLRLPKRR</sequence>
<name>A0A8J4BJB4_9CHLO</name>
<comment type="caution">
    <text evidence="1">The sequence shown here is derived from an EMBL/GenBank/DDBJ whole genome shotgun (WGS) entry which is preliminary data.</text>
</comment>
<accession>A0A8J4BJB4</accession>
<evidence type="ECO:0000313" key="2">
    <source>
        <dbReference type="Proteomes" id="UP000747399"/>
    </source>
</evidence>
<keyword evidence="2" id="KW-1185">Reference proteome</keyword>
<gene>
    <name evidence="1" type="ORF">Vafri_16519</name>
</gene>
<reference evidence="1" key="1">
    <citation type="journal article" date="2021" name="Proc. Natl. Acad. Sci. U.S.A.">
        <title>Three genomes in the algal genus Volvox reveal the fate of a haploid sex-determining region after a transition to homothallism.</title>
        <authorList>
            <person name="Yamamoto K."/>
            <person name="Hamaji T."/>
            <person name="Kawai-Toyooka H."/>
            <person name="Matsuzaki R."/>
            <person name="Takahashi F."/>
            <person name="Nishimura Y."/>
            <person name="Kawachi M."/>
            <person name="Noguchi H."/>
            <person name="Minakuchi Y."/>
            <person name="Umen J.G."/>
            <person name="Toyoda A."/>
            <person name="Nozaki H."/>
        </authorList>
    </citation>
    <scope>NUCLEOTIDE SEQUENCE</scope>
    <source>
        <strain evidence="1">NIES-3780</strain>
    </source>
</reference>
<dbReference type="Proteomes" id="UP000747399">
    <property type="component" value="Unassembled WGS sequence"/>
</dbReference>